<sequence length="61" mass="6240">MPRAPPRSSEVSTGAGIPASFGAIIGTLRTSMRRWSAAFQCAHAASIPRGPSTASQSSPGR</sequence>
<accession>A0A7X0G4C7</accession>
<dbReference type="RefSeq" id="WP_185035399.1">
    <property type="nucleotide sequence ID" value="NZ_JACHMQ010000001.1"/>
</dbReference>
<protein>
    <submittedName>
        <fullName evidence="1">Uncharacterized protein</fullName>
    </submittedName>
</protein>
<name>A0A7X0G4C7_9ACTN</name>
<proteinExistence type="predicted"/>
<comment type="caution">
    <text evidence="1">The sequence shown here is derived from an EMBL/GenBank/DDBJ whole genome shotgun (WGS) entry which is preliminary data.</text>
</comment>
<dbReference type="AlphaFoldDB" id="A0A7X0G4C7"/>
<keyword evidence="2" id="KW-1185">Reference proteome</keyword>
<gene>
    <name evidence="1" type="ORF">BKA00_006133</name>
</gene>
<organism evidence="1 2">
    <name type="scientific">Actinomadura coerulea</name>
    <dbReference type="NCBI Taxonomy" id="46159"/>
    <lineage>
        <taxon>Bacteria</taxon>
        <taxon>Bacillati</taxon>
        <taxon>Actinomycetota</taxon>
        <taxon>Actinomycetes</taxon>
        <taxon>Streptosporangiales</taxon>
        <taxon>Thermomonosporaceae</taxon>
        <taxon>Actinomadura</taxon>
    </lineage>
</organism>
<evidence type="ECO:0000313" key="1">
    <source>
        <dbReference type="EMBL" id="MBB6399219.1"/>
    </source>
</evidence>
<reference evidence="1 2" key="1">
    <citation type="submission" date="2020-08" db="EMBL/GenBank/DDBJ databases">
        <title>Sequencing the genomes of 1000 actinobacteria strains.</title>
        <authorList>
            <person name="Klenk H.-P."/>
        </authorList>
    </citation>
    <scope>NUCLEOTIDE SEQUENCE [LARGE SCALE GENOMIC DNA]</scope>
    <source>
        <strain evidence="1 2">DSM 43675</strain>
    </source>
</reference>
<dbReference type="EMBL" id="JACHMQ010000001">
    <property type="protein sequence ID" value="MBB6399219.1"/>
    <property type="molecule type" value="Genomic_DNA"/>
</dbReference>
<evidence type="ECO:0000313" key="2">
    <source>
        <dbReference type="Proteomes" id="UP000546324"/>
    </source>
</evidence>
<dbReference type="Proteomes" id="UP000546324">
    <property type="component" value="Unassembled WGS sequence"/>
</dbReference>